<proteinExistence type="predicted"/>
<keyword evidence="4 6" id="KW-0472">Membrane</keyword>
<sequence precursor="true">MKTLKSAKTLTAEAADWDSHNAEKAEKRLKLLKLWAISATVVAVATTISVAPLMHFQHLQVAVMVFDKLTRTYYMQNDAVLHDDDPDWQIRAESDLARYVKAHEGFTRGEADQNYKTVWLMDSQDLRASWDQYYRPDLNPKGSPLSFMRASDAWTLKDYSFSFIPSSEPDIHVAQVRYTYVKKVGMTPPTQQRMVSTVSFKYTKENLPNNVDDRMLNPVGFMATNYHRDDDGPIQPYSESGAAPTSAYPPVQTGTMPVQGAGSYAQAQPQSGQGYQATVMNRLRQIMPGGNPANGGGAR</sequence>
<keyword evidence="2 6" id="KW-0812">Transmembrane</keyword>
<comment type="subcellular location">
    <subcellularLocation>
        <location evidence="1">Membrane</location>
        <topology evidence="1">Single-pass membrane protein</topology>
    </subcellularLocation>
</comment>
<evidence type="ECO:0000256" key="3">
    <source>
        <dbReference type="ARBA" id="ARBA00022989"/>
    </source>
</evidence>
<geneLocation type="plasmid" evidence="8 9">
    <name>pBPHYT01</name>
</geneLocation>
<dbReference type="InterPro" id="IPR032710">
    <property type="entry name" value="NTF2-like_dom_sf"/>
</dbReference>
<dbReference type="CDD" id="cd16424">
    <property type="entry name" value="VirB8"/>
    <property type="match status" value="1"/>
</dbReference>
<dbReference type="InterPro" id="IPR007430">
    <property type="entry name" value="VirB8"/>
</dbReference>
<evidence type="ECO:0000313" key="8">
    <source>
        <dbReference type="EMBL" id="ACD21635.1"/>
    </source>
</evidence>
<feature type="domain" description="Bacterial virulence protein VirB8" evidence="7">
    <location>
        <begin position="14"/>
        <end position="230"/>
    </location>
</feature>
<evidence type="ECO:0000256" key="4">
    <source>
        <dbReference type="ARBA" id="ARBA00023136"/>
    </source>
</evidence>
<evidence type="ECO:0000256" key="6">
    <source>
        <dbReference type="SAM" id="Phobius"/>
    </source>
</evidence>
<keyword evidence="3 6" id="KW-1133">Transmembrane helix</keyword>
<dbReference type="Proteomes" id="UP000001739">
    <property type="component" value="Plasmid pBPHYT01"/>
</dbReference>
<dbReference type="KEGG" id="bpy:Bphyt_7350"/>
<name>B2TH86_PARPJ</name>
<feature type="region of interest" description="Disordered" evidence="5">
    <location>
        <begin position="232"/>
        <end position="273"/>
    </location>
</feature>
<evidence type="ECO:0000259" key="7">
    <source>
        <dbReference type="Pfam" id="PF04335"/>
    </source>
</evidence>
<gene>
    <name evidence="8" type="ordered locus">Bphyt_7350</name>
</gene>
<feature type="transmembrane region" description="Helical" evidence="6">
    <location>
        <begin position="34"/>
        <end position="54"/>
    </location>
</feature>
<dbReference type="RefSeq" id="WP_012431004.1">
    <property type="nucleotide sequence ID" value="NC_010679.1"/>
</dbReference>
<dbReference type="eggNOG" id="COG3736">
    <property type="taxonomic scope" value="Bacteria"/>
</dbReference>
<keyword evidence="8" id="KW-0614">Plasmid</keyword>
<accession>B2TH86</accession>
<dbReference type="GO" id="GO:0016020">
    <property type="term" value="C:membrane"/>
    <property type="evidence" value="ECO:0007669"/>
    <property type="project" value="UniProtKB-SubCell"/>
</dbReference>
<reference evidence="8 9" key="1">
    <citation type="journal article" date="2011" name="J. Bacteriol.">
        <title>Complete genome sequence of the plant growth-promoting endophyte Burkholderia phytofirmans strain PsJN.</title>
        <authorList>
            <person name="Weilharter A."/>
            <person name="Mitter B."/>
            <person name="Shin M.V."/>
            <person name="Chain P.S."/>
            <person name="Nowak J."/>
            <person name="Sessitsch A."/>
        </authorList>
    </citation>
    <scope>NUCLEOTIDE SEQUENCE [LARGE SCALE GENOMIC DNA]</scope>
    <source>
        <strain evidence="9">DSM 17436 / LMG 22146 / PsJN</strain>
        <plasmid evidence="8 9">pBPHYT01</plasmid>
    </source>
</reference>
<dbReference type="AlphaFoldDB" id="B2TH86"/>
<evidence type="ECO:0000313" key="9">
    <source>
        <dbReference type="Proteomes" id="UP000001739"/>
    </source>
</evidence>
<evidence type="ECO:0000256" key="5">
    <source>
        <dbReference type="SAM" id="MobiDB-lite"/>
    </source>
</evidence>
<evidence type="ECO:0000256" key="1">
    <source>
        <dbReference type="ARBA" id="ARBA00004167"/>
    </source>
</evidence>
<dbReference type="EMBL" id="CP001054">
    <property type="protein sequence ID" value="ACD21635.1"/>
    <property type="molecule type" value="Genomic_DNA"/>
</dbReference>
<organism evidence="8 9">
    <name type="scientific">Paraburkholderia phytofirmans (strain DSM 17436 / LMG 22146 / PsJN)</name>
    <name type="common">Burkholderia phytofirmans</name>
    <dbReference type="NCBI Taxonomy" id="398527"/>
    <lineage>
        <taxon>Bacteria</taxon>
        <taxon>Pseudomonadati</taxon>
        <taxon>Pseudomonadota</taxon>
        <taxon>Betaproteobacteria</taxon>
        <taxon>Burkholderiales</taxon>
        <taxon>Burkholderiaceae</taxon>
        <taxon>Paraburkholderia</taxon>
    </lineage>
</organism>
<dbReference type="Pfam" id="PF04335">
    <property type="entry name" value="VirB8"/>
    <property type="match status" value="1"/>
</dbReference>
<protein>
    <submittedName>
        <fullName evidence="8">Type IV secretory pathway component VirB8 protein-like protein</fullName>
    </submittedName>
</protein>
<dbReference type="HOGENOM" id="CLU_929628_0_0_4"/>
<evidence type="ECO:0000256" key="2">
    <source>
        <dbReference type="ARBA" id="ARBA00022692"/>
    </source>
</evidence>
<dbReference type="SUPFAM" id="SSF54427">
    <property type="entry name" value="NTF2-like"/>
    <property type="match status" value="1"/>
</dbReference>
<dbReference type="Gene3D" id="3.10.450.230">
    <property type="entry name" value="VirB8 protein"/>
    <property type="match status" value="1"/>
</dbReference>